<dbReference type="Gene3D" id="3.30.190.20">
    <property type="match status" value="1"/>
</dbReference>
<feature type="non-terminal residue" evidence="5">
    <location>
        <position position="1"/>
    </location>
</feature>
<dbReference type="PANTHER" id="PTHR36427">
    <property type="entry name" value="54S RIBOSOMAL PROTEIN L1, MITOCHONDRIAL"/>
    <property type="match status" value="1"/>
</dbReference>
<dbReference type="AlphaFoldDB" id="A0A6A7BWI2"/>
<dbReference type="Pfam" id="PF00687">
    <property type="entry name" value="Ribosomal_L1"/>
    <property type="match status" value="1"/>
</dbReference>
<evidence type="ECO:0000256" key="1">
    <source>
        <dbReference type="ARBA" id="ARBA00010531"/>
    </source>
</evidence>
<evidence type="ECO:0000256" key="2">
    <source>
        <dbReference type="ARBA" id="ARBA00022980"/>
    </source>
</evidence>
<dbReference type="InterPro" id="IPR023674">
    <property type="entry name" value="Ribosomal_uL1-like"/>
</dbReference>
<keyword evidence="6" id="KW-1185">Reference proteome</keyword>
<keyword evidence="3" id="KW-0687">Ribonucleoprotein</keyword>
<dbReference type="GO" id="GO:0003735">
    <property type="term" value="F:structural constituent of ribosome"/>
    <property type="evidence" value="ECO:0007669"/>
    <property type="project" value="TreeGrafter"/>
</dbReference>
<accession>A0A6A7BWI2</accession>
<proteinExistence type="inferred from homology"/>
<dbReference type="Gene3D" id="3.40.50.790">
    <property type="match status" value="1"/>
</dbReference>
<dbReference type="Proteomes" id="UP000799421">
    <property type="component" value="Unassembled WGS sequence"/>
</dbReference>
<dbReference type="GO" id="GO:0005762">
    <property type="term" value="C:mitochondrial large ribosomal subunit"/>
    <property type="evidence" value="ECO:0007669"/>
    <property type="project" value="TreeGrafter"/>
</dbReference>
<evidence type="ECO:0000313" key="5">
    <source>
        <dbReference type="EMBL" id="KAF2859706.1"/>
    </source>
</evidence>
<organism evidence="5 6">
    <name type="scientific">Piedraia hortae CBS 480.64</name>
    <dbReference type="NCBI Taxonomy" id="1314780"/>
    <lineage>
        <taxon>Eukaryota</taxon>
        <taxon>Fungi</taxon>
        <taxon>Dikarya</taxon>
        <taxon>Ascomycota</taxon>
        <taxon>Pezizomycotina</taxon>
        <taxon>Dothideomycetes</taxon>
        <taxon>Dothideomycetidae</taxon>
        <taxon>Capnodiales</taxon>
        <taxon>Piedraiaceae</taxon>
        <taxon>Piedraia</taxon>
    </lineage>
</organism>
<dbReference type="PANTHER" id="PTHR36427:SF3">
    <property type="entry name" value="LARGE RIBOSOMAL SUBUNIT PROTEIN UL1M"/>
    <property type="match status" value="1"/>
</dbReference>
<evidence type="ECO:0000313" key="6">
    <source>
        <dbReference type="Proteomes" id="UP000799421"/>
    </source>
</evidence>
<dbReference type="InterPro" id="IPR028364">
    <property type="entry name" value="Ribosomal_uL1/biogenesis"/>
</dbReference>
<dbReference type="InterPro" id="IPR016095">
    <property type="entry name" value="Ribosomal_uL1_3-a/b-sand"/>
</dbReference>
<dbReference type="FunFam" id="3.40.50.790:FF:000001">
    <property type="entry name" value="50S ribosomal protein L1"/>
    <property type="match status" value="1"/>
</dbReference>
<sequence>MATRHCPSCLARATALSLRPSPCLIPIRTAMSEATAIKYKRSNTKSSTPAKKKSSPTFNTPDLRLVRQFSLIDAMRYLRAAEVGYNPSVSKYELHVRLRTLRNGPVIRSRIRLPHPVKTDLRICVIAAPESSAAKAAEAAGANIVGEESIFTAIKEGRIEFEKCICHEDSLAKLGKSGVARILGPRGLMPSAKLGTVMKDVGAGVREMVGASEYRERFGVVRMAVGQLQFSPAMLQDNIRAFVQRIKHDMLGLSDRVSKEVHEVVLSSTHGPGLSLNGDLQSVDGVDAKDVTG</sequence>
<evidence type="ECO:0000256" key="4">
    <source>
        <dbReference type="SAM" id="MobiDB-lite"/>
    </source>
</evidence>
<dbReference type="CDD" id="cd00403">
    <property type="entry name" value="Ribosomal_L1"/>
    <property type="match status" value="1"/>
</dbReference>
<evidence type="ECO:0000256" key="3">
    <source>
        <dbReference type="ARBA" id="ARBA00023274"/>
    </source>
</evidence>
<protein>
    <submittedName>
        <fullName evidence="5">Ribosomal protein L1</fullName>
    </submittedName>
</protein>
<dbReference type="OrthoDB" id="1747252at2759"/>
<gene>
    <name evidence="5" type="ORF">K470DRAFT_233760</name>
</gene>
<reference evidence="5" key="1">
    <citation type="journal article" date="2020" name="Stud. Mycol.">
        <title>101 Dothideomycetes genomes: a test case for predicting lifestyles and emergence of pathogens.</title>
        <authorList>
            <person name="Haridas S."/>
            <person name="Albert R."/>
            <person name="Binder M."/>
            <person name="Bloem J."/>
            <person name="Labutti K."/>
            <person name="Salamov A."/>
            <person name="Andreopoulos B."/>
            <person name="Baker S."/>
            <person name="Barry K."/>
            <person name="Bills G."/>
            <person name="Bluhm B."/>
            <person name="Cannon C."/>
            <person name="Castanera R."/>
            <person name="Culley D."/>
            <person name="Daum C."/>
            <person name="Ezra D."/>
            <person name="Gonzalez J."/>
            <person name="Henrissat B."/>
            <person name="Kuo A."/>
            <person name="Liang C."/>
            <person name="Lipzen A."/>
            <person name="Lutzoni F."/>
            <person name="Magnuson J."/>
            <person name="Mondo S."/>
            <person name="Nolan M."/>
            <person name="Ohm R."/>
            <person name="Pangilinan J."/>
            <person name="Park H.-J."/>
            <person name="Ramirez L."/>
            <person name="Alfaro M."/>
            <person name="Sun H."/>
            <person name="Tritt A."/>
            <person name="Yoshinaga Y."/>
            <person name="Zwiers L.-H."/>
            <person name="Turgeon B."/>
            <person name="Goodwin S."/>
            <person name="Spatafora J."/>
            <person name="Crous P."/>
            <person name="Grigoriev I."/>
        </authorList>
    </citation>
    <scope>NUCLEOTIDE SEQUENCE</scope>
    <source>
        <strain evidence="5">CBS 480.64</strain>
    </source>
</reference>
<dbReference type="SUPFAM" id="SSF56808">
    <property type="entry name" value="Ribosomal protein L1"/>
    <property type="match status" value="1"/>
</dbReference>
<name>A0A6A7BWI2_9PEZI</name>
<dbReference type="EMBL" id="MU005989">
    <property type="protein sequence ID" value="KAF2859706.1"/>
    <property type="molecule type" value="Genomic_DNA"/>
</dbReference>
<comment type="similarity">
    <text evidence="1">Belongs to the universal ribosomal protein uL1 family.</text>
</comment>
<feature type="region of interest" description="Disordered" evidence="4">
    <location>
        <begin position="38"/>
        <end position="59"/>
    </location>
</feature>
<keyword evidence="2 5" id="KW-0689">Ribosomal protein</keyword>